<evidence type="ECO:0000313" key="2">
    <source>
        <dbReference type="Proteomes" id="UP000591844"/>
    </source>
</evidence>
<accession>A0A7X5QAV2</accession>
<evidence type="ECO:0000313" key="1">
    <source>
        <dbReference type="EMBL" id="NHB90894.1"/>
    </source>
</evidence>
<organism evidence="1 2">
    <name type="scientific">Photorhabdus cinerea</name>
    <dbReference type="NCBI Taxonomy" id="471575"/>
    <lineage>
        <taxon>Bacteria</taxon>
        <taxon>Pseudomonadati</taxon>
        <taxon>Pseudomonadota</taxon>
        <taxon>Gammaproteobacteria</taxon>
        <taxon>Enterobacterales</taxon>
        <taxon>Morganellaceae</taxon>
        <taxon>Photorhabdus</taxon>
    </lineage>
</organism>
<sequence length="68" mass="7612">MGFPPGSVCKLIIGNYFHFYFSKTNRLSAIIVAELINITPETDVSNVSTKFSLTIWQPEGKLNVNDYA</sequence>
<dbReference type="Proteomes" id="UP000591844">
    <property type="component" value="Unassembled WGS sequence"/>
</dbReference>
<dbReference type="AlphaFoldDB" id="A0A7X5QAV2"/>
<gene>
    <name evidence="1" type="ORF">C5469_01650</name>
</gene>
<proteinExistence type="predicted"/>
<protein>
    <submittedName>
        <fullName evidence="1">Uncharacterized protein</fullName>
    </submittedName>
</protein>
<name>A0A7X5QAV2_9GAMM</name>
<reference evidence="1 2" key="1">
    <citation type="submission" date="2018-02" db="EMBL/GenBank/DDBJ databases">
        <authorList>
            <person name="Machado R.A."/>
        </authorList>
    </citation>
    <scope>NUCLEOTIDE SEQUENCE [LARGE SCALE GENOMIC DNA]</scope>
    <source>
        <strain evidence="1 2">DSM 19724</strain>
    </source>
</reference>
<dbReference type="EMBL" id="PUJW01000001">
    <property type="protein sequence ID" value="NHB90894.1"/>
    <property type="molecule type" value="Genomic_DNA"/>
</dbReference>
<comment type="caution">
    <text evidence="1">The sequence shown here is derived from an EMBL/GenBank/DDBJ whole genome shotgun (WGS) entry which is preliminary data.</text>
</comment>
<keyword evidence="2" id="KW-1185">Reference proteome</keyword>